<feature type="transmembrane region" description="Helical" evidence="6">
    <location>
        <begin position="172"/>
        <end position="191"/>
    </location>
</feature>
<evidence type="ECO:0000256" key="5">
    <source>
        <dbReference type="SAM" id="MobiDB-lite"/>
    </source>
</evidence>
<feature type="transmembrane region" description="Helical" evidence="6">
    <location>
        <begin position="325"/>
        <end position="342"/>
    </location>
</feature>
<dbReference type="InterPro" id="IPR030185">
    <property type="entry name" value="Mae1"/>
</dbReference>
<evidence type="ECO:0008006" key="9">
    <source>
        <dbReference type="Google" id="ProtNLM"/>
    </source>
</evidence>
<dbReference type="EMBL" id="CM003155">
    <property type="protein sequence ID" value="KIS66982.1"/>
    <property type="molecule type" value="Genomic_DNA"/>
</dbReference>
<dbReference type="InterPro" id="IPR004695">
    <property type="entry name" value="SLAC1/Mae1/Ssu1/TehA"/>
</dbReference>
<dbReference type="GO" id="GO:0015140">
    <property type="term" value="F:malate transmembrane transporter activity"/>
    <property type="evidence" value="ECO:0007669"/>
    <property type="project" value="InterPro"/>
</dbReference>
<comment type="subcellular location">
    <subcellularLocation>
        <location evidence="1">Membrane</location>
        <topology evidence="1">Multi-pass membrane protein</topology>
    </subcellularLocation>
</comment>
<feature type="transmembrane region" description="Helical" evidence="6">
    <location>
        <begin position="242"/>
        <end position="261"/>
    </location>
</feature>
<feature type="transmembrane region" description="Helical" evidence="6">
    <location>
        <begin position="197"/>
        <end position="230"/>
    </location>
</feature>
<name>A0A0D1BYV2_MYCMD</name>
<protein>
    <recommendedName>
        <fullName evidence="9">Malic acid transport protein</fullName>
    </recommendedName>
</protein>
<dbReference type="VEuPathDB" id="FungiDB:UMAG_05764"/>
<dbReference type="GeneID" id="23565561"/>
<dbReference type="SMR" id="A0A0D1BYV2"/>
<keyword evidence="8" id="KW-1185">Reference proteome</keyword>
<feature type="transmembrane region" description="Helical" evidence="6">
    <location>
        <begin position="61"/>
        <end position="81"/>
    </location>
</feature>
<dbReference type="eggNOG" id="ENOG502QV03">
    <property type="taxonomic scope" value="Eukaryota"/>
</dbReference>
<feature type="compositionally biased region" description="Low complexity" evidence="5">
    <location>
        <begin position="475"/>
        <end position="487"/>
    </location>
</feature>
<evidence type="ECO:0000256" key="1">
    <source>
        <dbReference type="ARBA" id="ARBA00004141"/>
    </source>
</evidence>
<keyword evidence="2 6" id="KW-0812">Transmembrane</keyword>
<dbReference type="KEGG" id="uma:UMAG_05764"/>
<dbReference type="AlphaFoldDB" id="A0A0D1BYV2"/>
<dbReference type="STRING" id="237631.A0A0D1BYV2"/>
<dbReference type="Gene3D" id="1.50.10.150">
    <property type="entry name" value="Voltage-dependent anion channel"/>
    <property type="match status" value="1"/>
</dbReference>
<dbReference type="PANTHER" id="PTHR31162:SF0">
    <property type="entry name" value="MALIC ACID TRANSPORT PROTEIN"/>
    <property type="match status" value="1"/>
</dbReference>
<evidence type="ECO:0000256" key="4">
    <source>
        <dbReference type="ARBA" id="ARBA00023136"/>
    </source>
</evidence>
<dbReference type="GO" id="GO:0016020">
    <property type="term" value="C:membrane"/>
    <property type="evidence" value="ECO:0007669"/>
    <property type="project" value="UniProtKB-SubCell"/>
</dbReference>
<dbReference type="PANTHER" id="PTHR31162">
    <property type="entry name" value="MALIC ACID TRANSPORT PROTEIN-RELATED"/>
    <property type="match status" value="1"/>
</dbReference>
<dbReference type="RefSeq" id="XP_011391499.1">
    <property type="nucleotide sequence ID" value="XM_011393197.1"/>
</dbReference>
<feature type="transmembrane region" description="Helical" evidence="6">
    <location>
        <begin position="138"/>
        <end position="160"/>
    </location>
</feature>
<dbReference type="InParanoid" id="A0A0D1BYV2"/>
<evidence type="ECO:0000256" key="3">
    <source>
        <dbReference type="ARBA" id="ARBA00022989"/>
    </source>
</evidence>
<reference evidence="7 8" key="1">
    <citation type="journal article" date="2006" name="Nature">
        <title>Insights from the genome of the biotrophic fungal plant pathogen Ustilago maydis.</title>
        <authorList>
            <person name="Kamper J."/>
            <person name="Kahmann R."/>
            <person name="Bolker M."/>
            <person name="Ma L.J."/>
            <person name="Brefort T."/>
            <person name="Saville B.J."/>
            <person name="Banuett F."/>
            <person name="Kronstad J.W."/>
            <person name="Gold S.E."/>
            <person name="Muller O."/>
            <person name="Perlin M.H."/>
            <person name="Wosten H.A."/>
            <person name="de Vries R."/>
            <person name="Ruiz-Herrera J."/>
            <person name="Reynaga-Pena C.G."/>
            <person name="Snetselaar K."/>
            <person name="McCann M."/>
            <person name="Perez-Martin J."/>
            <person name="Feldbrugge M."/>
            <person name="Basse C.W."/>
            <person name="Steinberg G."/>
            <person name="Ibeas J.I."/>
            <person name="Holloman W."/>
            <person name="Guzman P."/>
            <person name="Farman M."/>
            <person name="Stajich J.E."/>
            <person name="Sentandreu R."/>
            <person name="Gonzalez-Prieto J.M."/>
            <person name="Kennell J.C."/>
            <person name="Molina L."/>
            <person name="Schirawski J."/>
            <person name="Mendoza-Mendoza A."/>
            <person name="Greilinger D."/>
            <person name="Munch K."/>
            <person name="Rossel N."/>
            <person name="Scherer M."/>
            <person name="Vranes M."/>
            <person name="Ladendorf O."/>
            <person name="Vincon V."/>
            <person name="Fuchs U."/>
            <person name="Sandrock B."/>
            <person name="Meng S."/>
            <person name="Ho E.C."/>
            <person name="Cahill M.J."/>
            <person name="Boyce K.J."/>
            <person name="Klose J."/>
            <person name="Klosterman S.J."/>
            <person name="Deelstra H.J."/>
            <person name="Ortiz-Castellanos L."/>
            <person name="Li W."/>
            <person name="Sanchez-Alonso P."/>
            <person name="Schreier P.H."/>
            <person name="Hauser-Hahn I."/>
            <person name="Vaupel M."/>
            <person name="Koopmann E."/>
            <person name="Friedrich G."/>
            <person name="Voss H."/>
            <person name="Schluter T."/>
            <person name="Margolis J."/>
            <person name="Platt D."/>
            <person name="Swimmer C."/>
            <person name="Gnirke A."/>
            <person name="Chen F."/>
            <person name="Vysotskaia V."/>
            <person name="Mannhaupt G."/>
            <person name="Guldener U."/>
            <person name="Munsterkotter M."/>
            <person name="Haase D."/>
            <person name="Oesterheld M."/>
            <person name="Mewes H.W."/>
            <person name="Mauceli E.W."/>
            <person name="DeCaprio D."/>
            <person name="Wade C.M."/>
            <person name="Butler J."/>
            <person name="Young S."/>
            <person name="Jaffe D.B."/>
            <person name="Calvo S."/>
            <person name="Nusbaum C."/>
            <person name="Galagan J."/>
            <person name="Birren B.W."/>
        </authorList>
    </citation>
    <scope>NUCLEOTIDE SEQUENCE [LARGE SCALE GENOMIC DNA]</scope>
    <source>
        <strain evidence="8">DSM 14603 / FGSC 9021 / UM521</strain>
    </source>
</reference>
<dbReference type="GO" id="GO:0022857">
    <property type="term" value="F:transmembrane transporter activity"/>
    <property type="evidence" value="ECO:0000318"/>
    <property type="project" value="GO_Central"/>
</dbReference>
<feature type="compositionally biased region" description="Basic and acidic residues" evidence="5">
    <location>
        <begin position="450"/>
        <end position="461"/>
    </location>
</feature>
<dbReference type="InterPro" id="IPR038665">
    <property type="entry name" value="Voltage-dep_anion_channel_sf"/>
</dbReference>
<dbReference type="OrthoDB" id="2901184at2759"/>
<gene>
    <name evidence="7" type="ORF">UMAG_05764</name>
</gene>
<organism evidence="7 8">
    <name type="scientific">Mycosarcoma maydis</name>
    <name type="common">Corn smut fungus</name>
    <name type="synonym">Ustilago maydis</name>
    <dbReference type="NCBI Taxonomy" id="5270"/>
    <lineage>
        <taxon>Eukaryota</taxon>
        <taxon>Fungi</taxon>
        <taxon>Dikarya</taxon>
        <taxon>Basidiomycota</taxon>
        <taxon>Ustilaginomycotina</taxon>
        <taxon>Ustilaginomycetes</taxon>
        <taxon>Ustilaginales</taxon>
        <taxon>Ustilaginaceae</taxon>
        <taxon>Mycosarcoma</taxon>
    </lineage>
</organism>
<accession>A0A0D1BYV2</accession>
<dbReference type="CDD" id="cd09317">
    <property type="entry name" value="TDT_Mae1_like"/>
    <property type="match status" value="1"/>
</dbReference>
<evidence type="ECO:0000313" key="8">
    <source>
        <dbReference type="Proteomes" id="UP000000561"/>
    </source>
</evidence>
<sequence length="498" mass="54363">MSLSRSSSQSLSTTPSPQCSRFNLFLARLEHMTFAWFTSCMSLGGIANLLMARIFDSDIAFGIGAVLFAVNVCYLIALFSLQIVRYTMTPASLLYTLSHPIECCFVPTALLACATAIIGLSNVAGNNSGKAWEVVLRVLFWIYFVASIIVSLVCYTFLFSRAEQSLHHMNPAWVLPIFPAMLCGTIASSVVPMQSPSAALAIAVCGLTCQGLGFIVSIMMYAVLLLRLMTHSYPPSRARPGLFMNVGPPAFTIICLLGLSSEMQRILPALSSSVSLPANSYEILSVTALAASVLLWSLSAWFYLFTVASLIDVMLSKKKRGEMEFILAWWACVFPVSGFVLATQELGEAFNSTAINVVAQCMLVWLVIVFVMVAVMHARAVIRGTIMKDGVDEDRVIDTMYGRFEPAATTHDVEKAQEEQQQQQQRIKQHSPYSNPPTYPSTPAASVSRLDMKKPEHAQRDSDDDIDAIQPLPPASSSSGTSTPWSSQLKMTPLSVVS</sequence>
<feature type="transmembrane region" description="Helical" evidence="6">
    <location>
        <begin position="281"/>
        <end position="304"/>
    </location>
</feature>
<evidence type="ECO:0000256" key="2">
    <source>
        <dbReference type="ARBA" id="ARBA00022692"/>
    </source>
</evidence>
<keyword evidence="3 6" id="KW-1133">Transmembrane helix</keyword>
<feature type="transmembrane region" description="Helical" evidence="6">
    <location>
        <begin position="354"/>
        <end position="378"/>
    </location>
</feature>
<evidence type="ECO:0000256" key="6">
    <source>
        <dbReference type="SAM" id="Phobius"/>
    </source>
</evidence>
<feature type="region of interest" description="Disordered" evidence="5">
    <location>
        <begin position="409"/>
        <end position="498"/>
    </location>
</feature>
<feature type="transmembrane region" description="Helical" evidence="6">
    <location>
        <begin position="93"/>
        <end position="118"/>
    </location>
</feature>
<dbReference type="OMA" id="LPCREHR"/>
<dbReference type="Proteomes" id="UP000000561">
    <property type="component" value="Chromosome 16"/>
</dbReference>
<feature type="transmembrane region" description="Helical" evidence="6">
    <location>
        <begin position="34"/>
        <end position="55"/>
    </location>
</feature>
<evidence type="ECO:0000313" key="7">
    <source>
        <dbReference type="EMBL" id="KIS66982.1"/>
    </source>
</evidence>
<dbReference type="Pfam" id="PF03595">
    <property type="entry name" value="SLAC1"/>
    <property type="match status" value="1"/>
</dbReference>
<keyword evidence="4 6" id="KW-0472">Membrane</keyword>
<proteinExistence type="predicted"/>